<feature type="region of interest" description="Disordered" evidence="1">
    <location>
        <begin position="1"/>
        <end position="28"/>
    </location>
</feature>
<organism evidence="2 3">
    <name type="scientific">Legionella santicrucis</name>
    <dbReference type="NCBI Taxonomy" id="45074"/>
    <lineage>
        <taxon>Bacteria</taxon>
        <taxon>Pseudomonadati</taxon>
        <taxon>Pseudomonadota</taxon>
        <taxon>Gammaproteobacteria</taxon>
        <taxon>Legionellales</taxon>
        <taxon>Legionellaceae</taxon>
        <taxon>Legionella</taxon>
    </lineage>
</organism>
<reference evidence="2 3" key="1">
    <citation type="submission" date="2015-11" db="EMBL/GenBank/DDBJ databases">
        <title>Genomic analysis of 38 Legionella species identifies large and diverse effector repertoires.</title>
        <authorList>
            <person name="Burstein D."/>
            <person name="Amaro F."/>
            <person name="Zusman T."/>
            <person name="Lifshitz Z."/>
            <person name="Cohen O."/>
            <person name="Gilbert J.A."/>
            <person name="Pupko T."/>
            <person name="Shuman H.A."/>
            <person name="Segal G."/>
        </authorList>
    </citation>
    <scope>NUCLEOTIDE SEQUENCE [LARGE SCALE GENOMIC DNA]</scope>
    <source>
        <strain evidence="2 3">SC-63-C7</strain>
    </source>
</reference>
<dbReference type="AlphaFoldDB" id="A0A0W0YHP5"/>
<feature type="region of interest" description="Disordered" evidence="1">
    <location>
        <begin position="51"/>
        <end position="81"/>
    </location>
</feature>
<protein>
    <submittedName>
        <fullName evidence="2">Uncharacterized protein</fullName>
    </submittedName>
</protein>
<accession>A0A0W0YHP5</accession>
<evidence type="ECO:0000313" key="2">
    <source>
        <dbReference type="EMBL" id="KTD56347.1"/>
    </source>
</evidence>
<keyword evidence="3" id="KW-1185">Reference proteome</keyword>
<dbReference type="RefSeq" id="WP_058514999.1">
    <property type="nucleotide sequence ID" value="NZ_CAAAIH010000010.1"/>
</dbReference>
<dbReference type="OrthoDB" id="5652521at2"/>
<gene>
    <name evidence="2" type="ORF">Lsan_3035</name>
</gene>
<dbReference type="EMBL" id="LNYU01000083">
    <property type="protein sequence ID" value="KTD56347.1"/>
    <property type="molecule type" value="Genomic_DNA"/>
</dbReference>
<evidence type="ECO:0000313" key="3">
    <source>
        <dbReference type="Proteomes" id="UP000054703"/>
    </source>
</evidence>
<proteinExistence type="predicted"/>
<dbReference type="STRING" id="45074.Lsan_3035"/>
<dbReference type="PATRIC" id="fig|45074.5.peg.3268"/>
<comment type="caution">
    <text evidence="2">The sequence shown here is derived from an EMBL/GenBank/DDBJ whole genome shotgun (WGS) entry which is preliminary data.</text>
</comment>
<sequence length="81" mass="9276">MSNSKWDEIHRKSQIENPKSELEKELENKSDAIDTEVELRTDILNTRIGAMDTPEKIKAQKDNLGPKDTTIENDELNTPKP</sequence>
<name>A0A0W0YHP5_9GAMM</name>
<feature type="compositionally biased region" description="Basic and acidic residues" evidence="1">
    <location>
        <begin position="53"/>
        <end position="65"/>
    </location>
</feature>
<evidence type="ECO:0000256" key="1">
    <source>
        <dbReference type="SAM" id="MobiDB-lite"/>
    </source>
</evidence>
<dbReference type="Proteomes" id="UP000054703">
    <property type="component" value="Unassembled WGS sequence"/>
</dbReference>